<feature type="region of interest" description="Disordered" evidence="1">
    <location>
        <begin position="315"/>
        <end position="362"/>
    </location>
</feature>
<keyword evidence="2" id="KW-0812">Transmembrane</keyword>
<keyword evidence="2" id="KW-1133">Transmembrane helix</keyword>
<dbReference type="CDD" id="cd12797">
    <property type="entry name" value="M23_peptidase"/>
    <property type="match status" value="1"/>
</dbReference>
<reference evidence="4" key="1">
    <citation type="submission" date="2024-05" db="EMBL/GenBank/DDBJ databases">
        <title>Herbiconiux sp. A18JL235.</title>
        <authorList>
            <person name="Zhang G."/>
        </authorList>
    </citation>
    <scope>NUCLEOTIDE SEQUENCE</scope>
    <source>
        <strain evidence="4">A18JL235</strain>
    </source>
</reference>
<feature type="region of interest" description="Disordered" evidence="1">
    <location>
        <begin position="1"/>
        <end position="66"/>
    </location>
</feature>
<dbReference type="InterPro" id="IPR011055">
    <property type="entry name" value="Dup_hybrid_motif"/>
</dbReference>
<evidence type="ECO:0000256" key="2">
    <source>
        <dbReference type="SAM" id="Phobius"/>
    </source>
</evidence>
<keyword evidence="2" id="KW-0472">Membrane</keyword>
<proteinExistence type="predicted"/>
<dbReference type="AlphaFoldDB" id="A0AB39BCE1"/>
<protein>
    <submittedName>
        <fullName evidence="4">Peptidoglycan DD-metalloendopeptidase family protein</fullName>
    </submittedName>
</protein>
<dbReference type="RefSeq" id="WP_368496271.1">
    <property type="nucleotide sequence ID" value="NZ_CP162511.1"/>
</dbReference>
<dbReference type="PANTHER" id="PTHR21666:SF270">
    <property type="entry name" value="MUREIN HYDROLASE ACTIVATOR ENVC"/>
    <property type="match status" value="1"/>
</dbReference>
<feature type="transmembrane region" description="Helical" evidence="2">
    <location>
        <begin position="132"/>
        <end position="163"/>
    </location>
</feature>
<feature type="compositionally biased region" description="Basic and acidic residues" evidence="1">
    <location>
        <begin position="324"/>
        <end position="335"/>
    </location>
</feature>
<dbReference type="GO" id="GO:0004222">
    <property type="term" value="F:metalloendopeptidase activity"/>
    <property type="evidence" value="ECO:0007669"/>
    <property type="project" value="TreeGrafter"/>
</dbReference>
<accession>A0AB39BCE1</accession>
<evidence type="ECO:0000256" key="1">
    <source>
        <dbReference type="SAM" id="MobiDB-lite"/>
    </source>
</evidence>
<gene>
    <name evidence="4" type="ORF">ABFY20_10870</name>
</gene>
<dbReference type="SUPFAM" id="SSF51261">
    <property type="entry name" value="Duplicated hybrid motif"/>
    <property type="match status" value="1"/>
</dbReference>
<dbReference type="PANTHER" id="PTHR21666">
    <property type="entry name" value="PEPTIDASE-RELATED"/>
    <property type="match status" value="1"/>
</dbReference>
<dbReference type="EMBL" id="CP162511">
    <property type="protein sequence ID" value="XDI03853.1"/>
    <property type="molecule type" value="Genomic_DNA"/>
</dbReference>
<dbReference type="Pfam" id="PF01551">
    <property type="entry name" value="Peptidase_M23"/>
    <property type="match status" value="1"/>
</dbReference>
<sequence length="362" mass="37267">MLPSPRGTPGTTSTHRRRTSTTATTSRTGIATATTSRTGTATATATGTARADRGDQGDGADDERMRGWLGSLGREGGVAMAHGDEVSRAARALARARPVVQYAGFAAIALGVVLVAVGMVGPVGPETGGLGATLVAVGVGLAVVTVLLTVAAPAAGGPTLALASPVRGRWRALNSPTSAVPSHGTHAYGQSYAVDLLNAPEGIEKPEFGSAGSSFLEPSRFPAFGEPVLSPAEAVVVRAVDGCRDHRSRSSWPALLWFFAESAVREVRGLRGMLGNHLVLRLADGTHIVLAHLRRHSIRVPVGAEVATGDELAECGNSGNSTEPHLHLQRQDTADPRSALGLPFTLEPDGIPANGEHLGVRP</sequence>
<feature type="compositionally biased region" description="Basic and acidic residues" evidence="1">
    <location>
        <begin position="50"/>
        <end position="66"/>
    </location>
</feature>
<dbReference type="InterPro" id="IPR050570">
    <property type="entry name" value="Cell_wall_metabolism_enzyme"/>
</dbReference>
<evidence type="ECO:0000313" key="4">
    <source>
        <dbReference type="EMBL" id="XDI03853.1"/>
    </source>
</evidence>
<name>A0AB39BCE1_9MICO</name>
<dbReference type="InterPro" id="IPR016047">
    <property type="entry name" value="M23ase_b-sheet_dom"/>
</dbReference>
<evidence type="ECO:0000259" key="3">
    <source>
        <dbReference type="Pfam" id="PF01551"/>
    </source>
</evidence>
<feature type="transmembrane region" description="Helical" evidence="2">
    <location>
        <begin position="99"/>
        <end position="120"/>
    </location>
</feature>
<feature type="domain" description="M23ase beta-sheet core" evidence="3">
    <location>
        <begin position="264"/>
        <end position="332"/>
    </location>
</feature>
<feature type="compositionally biased region" description="Low complexity" evidence="1">
    <location>
        <begin position="20"/>
        <end position="49"/>
    </location>
</feature>
<dbReference type="Gene3D" id="2.70.70.10">
    <property type="entry name" value="Glucose Permease (Domain IIA)"/>
    <property type="match status" value="1"/>
</dbReference>
<organism evidence="4">
    <name type="scientific">Herbiconiux sp. A18JL235</name>
    <dbReference type="NCBI Taxonomy" id="3152363"/>
    <lineage>
        <taxon>Bacteria</taxon>
        <taxon>Bacillati</taxon>
        <taxon>Actinomycetota</taxon>
        <taxon>Actinomycetes</taxon>
        <taxon>Micrococcales</taxon>
        <taxon>Microbacteriaceae</taxon>
        <taxon>Herbiconiux</taxon>
    </lineage>
</organism>